<gene>
    <name evidence="2" type="ORF">CU097_001627</name>
</gene>
<dbReference type="GO" id="GO:0034599">
    <property type="term" value="P:cellular response to oxidative stress"/>
    <property type="evidence" value="ECO:0007669"/>
    <property type="project" value="TreeGrafter"/>
</dbReference>
<dbReference type="AlphaFoldDB" id="A0A367JT12"/>
<dbReference type="STRING" id="86630.A0A367JT12"/>
<dbReference type="PRINTS" id="PR00160">
    <property type="entry name" value="GLUTAREDOXIN"/>
</dbReference>
<dbReference type="GO" id="GO:0015038">
    <property type="term" value="F:glutathione disulfide oxidoreductase activity"/>
    <property type="evidence" value="ECO:0007669"/>
    <property type="project" value="TreeGrafter"/>
</dbReference>
<accession>A0A367JT12</accession>
<dbReference type="PROSITE" id="PS51354">
    <property type="entry name" value="GLUTAREDOXIN_2"/>
    <property type="match status" value="1"/>
</dbReference>
<keyword evidence="3" id="KW-1185">Reference proteome</keyword>
<dbReference type="GO" id="GO:0005737">
    <property type="term" value="C:cytoplasm"/>
    <property type="evidence" value="ECO:0007669"/>
    <property type="project" value="TreeGrafter"/>
</dbReference>
<proteinExistence type="predicted"/>
<sequence>MSQTQATVEEIIKNNKVVIFSQPDSPYCEKAKNLLAQLNVQFFDVELPPKDVQQYLQEKTGQHDFPNIFINEQHIGGYNDLENLSRTEELPKLLNKS</sequence>
<dbReference type="InterPro" id="IPR002109">
    <property type="entry name" value="Glutaredoxin"/>
</dbReference>
<feature type="domain" description="Glutaredoxin" evidence="1">
    <location>
        <begin position="17"/>
        <end position="75"/>
    </location>
</feature>
<protein>
    <recommendedName>
        <fullName evidence="1">Glutaredoxin domain-containing protein</fullName>
    </recommendedName>
</protein>
<dbReference type="CDD" id="cd03419">
    <property type="entry name" value="GRX_GRXh_1_2_like"/>
    <property type="match status" value="1"/>
</dbReference>
<dbReference type="SUPFAM" id="SSF52833">
    <property type="entry name" value="Thioredoxin-like"/>
    <property type="match status" value="1"/>
</dbReference>
<evidence type="ECO:0000259" key="1">
    <source>
        <dbReference type="Pfam" id="PF00462"/>
    </source>
</evidence>
<dbReference type="PANTHER" id="PTHR45694:SF18">
    <property type="entry name" value="GLUTAREDOXIN-1-RELATED"/>
    <property type="match status" value="1"/>
</dbReference>
<evidence type="ECO:0000313" key="3">
    <source>
        <dbReference type="Proteomes" id="UP000252139"/>
    </source>
</evidence>
<dbReference type="Gene3D" id="3.40.30.10">
    <property type="entry name" value="Glutaredoxin"/>
    <property type="match status" value="1"/>
</dbReference>
<name>A0A367JT12_RHIAZ</name>
<reference evidence="2 3" key="1">
    <citation type="journal article" date="2018" name="G3 (Bethesda)">
        <title>Phylogenetic and Phylogenomic Definition of Rhizopus Species.</title>
        <authorList>
            <person name="Gryganskyi A.P."/>
            <person name="Golan J."/>
            <person name="Dolatabadi S."/>
            <person name="Mondo S."/>
            <person name="Robb S."/>
            <person name="Idnurm A."/>
            <person name="Muszewska A."/>
            <person name="Steczkiewicz K."/>
            <person name="Masonjones S."/>
            <person name="Liao H.L."/>
            <person name="Gajdeczka M.T."/>
            <person name="Anike F."/>
            <person name="Vuek A."/>
            <person name="Anishchenko I.M."/>
            <person name="Voigt K."/>
            <person name="de Hoog G.S."/>
            <person name="Smith M.E."/>
            <person name="Heitman J."/>
            <person name="Vilgalys R."/>
            <person name="Stajich J.E."/>
        </authorList>
    </citation>
    <scope>NUCLEOTIDE SEQUENCE [LARGE SCALE GENOMIC DNA]</scope>
    <source>
        <strain evidence="2 3">CBS 357.93</strain>
    </source>
</reference>
<organism evidence="2 3">
    <name type="scientific">Rhizopus azygosporus</name>
    <name type="common">Rhizopus microsporus var. azygosporus</name>
    <dbReference type="NCBI Taxonomy" id="86630"/>
    <lineage>
        <taxon>Eukaryota</taxon>
        <taxon>Fungi</taxon>
        <taxon>Fungi incertae sedis</taxon>
        <taxon>Mucoromycota</taxon>
        <taxon>Mucoromycotina</taxon>
        <taxon>Mucoromycetes</taxon>
        <taxon>Mucorales</taxon>
        <taxon>Mucorineae</taxon>
        <taxon>Rhizopodaceae</taxon>
        <taxon>Rhizopus</taxon>
    </lineage>
</organism>
<evidence type="ECO:0000313" key="2">
    <source>
        <dbReference type="EMBL" id="RCH93077.1"/>
    </source>
</evidence>
<dbReference type="InterPro" id="IPR014025">
    <property type="entry name" value="Glutaredoxin_subgr"/>
</dbReference>
<dbReference type="InterPro" id="IPR036249">
    <property type="entry name" value="Thioredoxin-like_sf"/>
</dbReference>
<dbReference type="Pfam" id="PF00462">
    <property type="entry name" value="Glutaredoxin"/>
    <property type="match status" value="1"/>
</dbReference>
<dbReference type="Proteomes" id="UP000252139">
    <property type="component" value="Unassembled WGS sequence"/>
</dbReference>
<comment type="caution">
    <text evidence="2">The sequence shown here is derived from an EMBL/GenBank/DDBJ whole genome shotgun (WGS) entry which is preliminary data.</text>
</comment>
<dbReference type="OrthoDB" id="418495at2759"/>
<dbReference type="PANTHER" id="PTHR45694">
    <property type="entry name" value="GLUTAREDOXIN 2"/>
    <property type="match status" value="1"/>
</dbReference>
<dbReference type="EMBL" id="PJQL01000744">
    <property type="protein sequence ID" value="RCH93077.1"/>
    <property type="molecule type" value="Genomic_DNA"/>
</dbReference>